<gene>
    <name evidence="2" type="ORF">PoB_000879300</name>
</gene>
<protein>
    <submittedName>
        <fullName evidence="2">Uncharacterized protein</fullName>
    </submittedName>
</protein>
<reference evidence="2 3" key="1">
    <citation type="journal article" date="2021" name="Elife">
        <title>Chloroplast acquisition without the gene transfer in kleptoplastic sea slugs, Plakobranchus ocellatus.</title>
        <authorList>
            <person name="Maeda T."/>
            <person name="Takahashi S."/>
            <person name="Yoshida T."/>
            <person name="Shimamura S."/>
            <person name="Takaki Y."/>
            <person name="Nagai Y."/>
            <person name="Toyoda A."/>
            <person name="Suzuki Y."/>
            <person name="Arimoto A."/>
            <person name="Ishii H."/>
            <person name="Satoh N."/>
            <person name="Nishiyama T."/>
            <person name="Hasebe M."/>
            <person name="Maruyama T."/>
            <person name="Minagawa J."/>
            <person name="Obokata J."/>
            <person name="Shigenobu S."/>
        </authorList>
    </citation>
    <scope>NUCLEOTIDE SEQUENCE [LARGE SCALE GENOMIC DNA]</scope>
</reference>
<feature type="chain" id="PRO_5043528492" evidence="1">
    <location>
        <begin position="22"/>
        <end position="98"/>
    </location>
</feature>
<evidence type="ECO:0000313" key="3">
    <source>
        <dbReference type="Proteomes" id="UP000735302"/>
    </source>
</evidence>
<organism evidence="2 3">
    <name type="scientific">Plakobranchus ocellatus</name>
    <dbReference type="NCBI Taxonomy" id="259542"/>
    <lineage>
        <taxon>Eukaryota</taxon>
        <taxon>Metazoa</taxon>
        <taxon>Spiralia</taxon>
        <taxon>Lophotrochozoa</taxon>
        <taxon>Mollusca</taxon>
        <taxon>Gastropoda</taxon>
        <taxon>Heterobranchia</taxon>
        <taxon>Euthyneura</taxon>
        <taxon>Panpulmonata</taxon>
        <taxon>Sacoglossa</taxon>
        <taxon>Placobranchoidea</taxon>
        <taxon>Plakobranchidae</taxon>
        <taxon>Plakobranchus</taxon>
    </lineage>
</organism>
<accession>A0AAV3YIU5</accession>
<dbReference type="EMBL" id="BLXT01000977">
    <property type="protein sequence ID" value="GFN82287.1"/>
    <property type="molecule type" value="Genomic_DNA"/>
</dbReference>
<dbReference type="Proteomes" id="UP000735302">
    <property type="component" value="Unassembled WGS sequence"/>
</dbReference>
<comment type="caution">
    <text evidence="2">The sequence shown here is derived from an EMBL/GenBank/DDBJ whole genome shotgun (WGS) entry which is preliminary data.</text>
</comment>
<dbReference type="AlphaFoldDB" id="A0AAV3YIU5"/>
<proteinExistence type="predicted"/>
<evidence type="ECO:0000313" key="2">
    <source>
        <dbReference type="EMBL" id="GFN82287.1"/>
    </source>
</evidence>
<name>A0AAV3YIU5_9GAST</name>
<feature type="signal peptide" evidence="1">
    <location>
        <begin position="1"/>
        <end position="21"/>
    </location>
</feature>
<evidence type="ECO:0000256" key="1">
    <source>
        <dbReference type="SAM" id="SignalP"/>
    </source>
</evidence>
<sequence>MLAASTVVGTMLLFWDMTACANPIQGPLHALTSMSVLSLSTTAELEQQHQWRADSYGSHEEEASPQWVSHCSAACFSGGWQPAESLLPEKGVKGPPCL</sequence>
<keyword evidence="1" id="KW-0732">Signal</keyword>
<keyword evidence="3" id="KW-1185">Reference proteome</keyword>